<dbReference type="PROSITE" id="PS51918">
    <property type="entry name" value="RADICAL_SAM"/>
    <property type="match status" value="1"/>
</dbReference>
<feature type="domain" description="ATP-grasp" evidence="7">
    <location>
        <begin position="108"/>
        <end position="317"/>
    </location>
</feature>
<keyword evidence="5" id="KW-0411">Iron-sulfur</keyword>
<dbReference type="Pfam" id="PF02655">
    <property type="entry name" value="ATP-grasp_3"/>
    <property type="match status" value="1"/>
</dbReference>
<dbReference type="SMART" id="SM00729">
    <property type="entry name" value="Elp3"/>
    <property type="match status" value="1"/>
</dbReference>
<dbReference type="PANTHER" id="PTHR43726:SF1">
    <property type="entry name" value="BIOTIN SYNTHASE"/>
    <property type="match status" value="1"/>
</dbReference>
<evidence type="ECO:0000313" key="9">
    <source>
        <dbReference type="EMBL" id="VFK53125.1"/>
    </source>
</evidence>
<dbReference type="PROSITE" id="PS50975">
    <property type="entry name" value="ATP_GRASP"/>
    <property type="match status" value="1"/>
</dbReference>
<dbReference type="GO" id="GO:0016740">
    <property type="term" value="F:transferase activity"/>
    <property type="evidence" value="ECO:0007669"/>
    <property type="project" value="TreeGrafter"/>
</dbReference>
<keyword evidence="6" id="KW-0547">Nucleotide-binding</keyword>
<dbReference type="InterPro" id="IPR007197">
    <property type="entry name" value="rSAM"/>
</dbReference>
<keyword evidence="2" id="KW-0949">S-adenosyl-L-methionine</keyword>
<evidence type="ECO:0000256" key="2">
    <source>
        <dbReference type="ARBA" id="ARBA00022691"/>
    </source>
</evidence>
<feature type="domain" description="Radical SAM core" evidence="8">
    <location>
        <begin position="540"/>
        <end position="776"/>
    </location>
</feature>
<evidence type="ECO:0000259" key="8">
    <source>
        <dbReference type="PROSITE" id="PS51918"/>
    </source>
</evidence>
<evidence type="ECO:0000256" key="6">
    <source>
        <dbReference type="PROSITE-ProRule" id="PRU00409"/>
    </source>
</evidence>
<dbReference type="Gene3D" id="3.30.470.20">
    <property type="entry name" value="ATP-grasp fold, B domain"/>
    <property type="match status" value="1"/>
</dbReference>
<dbReference type="PANTHER" id="PTHR43726">
    <property type="entry name" value="3-METHYLORNITHINE SYNTHASE"/>
    <property type="match status" value="1"/>
</dbReference>
<dbReference type="CDD" id="cd01335">
    <property type="entry name" value="Radical_SAM"/>
    <property type="match status" value="1"/>
</dbReference>
<dbReference type="SFLD" id="SFLDS00029">
    <property type="entry name" value="Radical_SAM"/>
    <property type="match status" value="1"/>
</dbReference>
<dbReference type="InterPro" id="IPR058240">
    <property type="entry name" value="rSAM_sf"/>
</dbReference>
<dbReference type="GO" id="GO:0005524">
    <property type="term" value="F:ATP binding"/>
    <property type="evidence" value="ECO:0007669"/>
    <property type="project" value="UniProtKB-UniRule"/>
</dbReference>
<comment type="cofactor">
    <cofactor evidence="1">
        <name>[4Fe-4S] cluster</name>
        <dbReference type="ChEBI" id="CHEBI:49883"/>
    </cofactor>
</comment>
<evidence type="ECO:0000256" key="4">
    <source>
        <dbReference type="ARBA" id="ARBA00023004"/>
    </source>
</evidence>
<dbReference type="AlphaFoldDB" id="A0A450ZH47"/>
<organism evidence="9">
    <name type="scientific">Candidatus Kentrum sp. TC</name>
    <dbReference type="NCBI Taxonomy" id="2126339"/>
    <lineage>
        <taxon>Bacteria</taxon>
        <taxon>Pseudomonadati</taxon>
        <taxon>Pseudomonadota</taxon>
        <taxon>Gammaproteobacteria</taxon>
        <taxon>Candidatus Kentrum</taxon>
    </lineage>
</organism>
<evidence type="ECO:0000256" key="5">
    <source>
        <dbReference type="ARBA" id="ARBA00023014"/>
    </source>
</evidence>
<evidence type="ECO:0000259" key="7">
    <source>
        <dbReference type="PROSITE" id="PS50975"/>
    </source>
</evidence>
<dbReference type="SUPFAM" id="SSF102114">
    <property type="entry name" value="Radical SAM enzymes"/>
    <property type="match status" value="1"/>
</dbReference>
<dbReference type="GO" id="GO:0051536">
    <property type="term" value="F:iron-sulfur cluster binding"/>
    <property type="evidence" value="ECO:0007669"/>
    <property type="project" value="UniProtKB-KW"/>
</dbReference>
<reference evidence="9" key="1">
    <citation type="submission" date="2019-02" db="EMBL/GenBank/DDBJ databases">
        <authorList>
            <person name="Gruber-Vodicka R. H."/>
            <person name="Seah K. B. B."/>
        </authorList>
    </citation>
    <scope>NUCLEOTIDE SEQUENCE</scope>
    <source>
        <strain evidence="9">BECK_BZ126</strain>
    </source>
</reference>
<evidence type="ECO:0000256" key="3">
    <source>
        <dbReference type="ARBA" id="ARBA00022723"/>
    </source>
</evidence>
<dbReference type="EMBL" id="CAADFW010000002">
    <property type="protein sequence ID" value="VFK53125.1"/>
    <property type="molecule type" value="Genomic_DNA"/>
</dbReference>
<dbReference type="InterPro" id="IPR011761">
    <property type="entry name" value="ATP-grasp"/>
</dbReference>
<keyword evidence="3" id="KW-0479">Metal-binding</keyword>
<keyword evidence="6" id="KW-0067">ATP-binding</keyword>
<dbReference type="InterPro" id="IPR003806">
    <property type="entry name" value="ATP-grasp_PylC-type"/>
</dbReference>
<dbReference type="SUPFAM" id="SSF56059">
    <property type="entry name" value="Glutathione synthetase ATP-binding domain-like"/>
    <property type="match status" value="1"/>
</dbReference>
<dbReference type="GO" id="GO:0046872">
    <property type="term" value="F:metal ion binding"/>
    <property type="evidence" value="ECO:0007669"/>
    <property type="project" value="UniProtKB-KW"/>
</dbReference>
<dbReference type="NCBIfam" id="NF045502">
    <property type="entry name" value="variant_rSAM"/>
    <property type="match status" value="1"/>
</dbReference>
<proteinExistence type="predicted"/>
<dbReference type="InterPro" id="IPR034422">
    <property type="entry name" value="HydE/PylB-like"/>
</dbReference>
<name>A0A450ZH47_9GAMM</name>
<dbReference type="InterPro" id="IPR013785">
    <property type="entry name" value="Aldolase_TIM"/>
</dbReference>
<dbReference type="InterPro" id="IPR006638">
    <property type="entry name" value="Elp3/MiaA/NifB-like_rSAM"/>
</dbReference>
<dbReference type="Gene3D" id="3.20.20.70">
    <property type="entry name" value="Aldolase class I"/>
    <property type="match status" value="1"/>
</dbReference>
<accession>A0A450ZH47</accession>
<sequence>MTANMDHLYWVGPRLSDIASIPHLFHGAIVLSGKQGGHGLDTHILESVTRRRLNTNNPVNDGRINKHYVDSTKAVLKHDPAAVFLWYSAPPVEIDTEIGERSPFNVESGLYQRLSNKLSVRTELANWIDVIPTIELDGQDITIENLKGLFPGYGRFVIQSTFGSGGFGTWLVSSTTDISRVASGYGMLVSPYMDHCLPVNQHVIITDHGSVPLLPSVQFIQERDGRLLYQGCDYSLVDQLGAHLVDDISQTSERISRFVRGVGLRGVFGVDYLVTTAGELIFVEINPRFQGSTAALNASLTEQQCPSVQEMHMAAFQGRSIKPPGPLRPYSTVIFLNEDNDEIELQEERFFELGTSDHRVSEFNVDRLKLHVLTDHAGGTIHCDAGAPRHRYVVDRPVTTITENHQVHGLPAFQAQTISASGFSEEITRDDVANVAKLKFELFSLGITVDQSALGQLAGRGHGLTIRDGIAGGLELLLFDDIHVNVPFKESFSFLSPFSLHWSQNDGFSITYGKRRIVSCRVLPLPGYVGKTSSSGNAFVDIGQIFTDRLGVYPFRSCAYNARNKKACKFCEIGYQTPLAPVPIDDLSELVDECLSDRKSQIRHILVSGGVPSKQRWSYLVDSIKRIRVLTDMPIYQMLEPPEDMSRIEELKHAGVDEVGFNLELFNREIAERLMPGKGLVSLQKYVDTLKRAKELWPEFGAVRSLLIVGLEPLEDTLQGVEELADLGVMPILSPFRPVPGTELAHRVPPTGEFMYQAWDASQRICDQRGITLGPLCVACQNNTITVPVNEHYRYY</sequence>
<dbReference type="Pfam" id="PF04055">
    <property type="entry name" value="Radical_SAM"/>
    <property type="match status" value="1"/>
</dbReference>
<gene>
    <name evidence="9" type="ORF">BECKTC1821F_GA0114240_100213</name>
</gene>
<keyword evidence="4" id="KW-0408">Iron</keyword>
<evidence type="ECO:0000256" key="1">
    <source>
        <dbReference type="ARBA" id="ARBA00001966"/>
    </source>
</evidence>
<protein>
    <submittedName>
        <fullName evidence="9">ATP-grasp domain-containing protein</fullName>
    </submittedName>
</protein>